<name>A0A8H4PCI7_9HYPO</name>
<dbReference type="Proteomes" id="UP000554235">
    <property type="component" value="Unassembled WGS sequence"/>
</dbReference>
<protein>
    <submittedName>
        <fullName evidence="2">A1pp-domain-containing</fullName>
    </submittedName>
</protein>
<sequence length="226" mass="24815">MPTRKIQPYHTLLTERRTIGQLYNLKNHFLPQQCHVLAGNQRLQDQISIQWADIATLKVDAVVNAAQPTLTPGGGICGAIFAAAGDELEEECSRFGRGIKAGQAVLTRGCQLTAPYIIHAVGPNKDVVGEKERASELLSDMYTRIFELCKANKIRKIAIPSISSGIYGIDPTLCAFEACKSAVFALLDDDLPHLEVIFVLFDPKIEGKDQEKESTRAASFFLDALQ</sequence>
<accession>A0A8H4PCI7</accession>
<dbReference type="SUPFAM" id="SSF52949">
    <property type="entry name" value="Macro domain-like"/>
    <property type="match status" value="1"/>
</dbReference>
<comment type="caution">
    <text evidence="2">The sequence shown here is derived from an EMBL/GenBank/DDBJ whole genome shotgun (WGS) entry which is preliminary data.</text>
</comment>
<evidence type="ECO:0000259" key="1">
    <source>
        <dbReference type="PROSITE" id="PS51154"/>
    </source>
</evidence>
<organism evidence="2 3">
    <name type="scientific">Fusarium albosuccineum</name>
    <dbReference type="NCBI Taxonomy" id="1237068"/>
    <lineage>
        <taxon>Eukaryota</taxon>
        <taxon>Fungi</taxon>
        <taxon>Dikarya</taxon>
        <taxon>Ascomycota</taxon>
        <taxon>Pezizomycotina</taxon>
        <taxon>Sordariomycetes</taxon>
        <taxon>Hypocreomycetidae</taxon>
        <taxon>Hypocreales</taxon>
        <taxon>Nectriaceae</taxon>
        <taxon>Fusarium</taxon>
        <taxon>Fusarium decemcellulare species complex</taxon>
    </lineage>
</organism>
<evidence type="ECO:0000313" key="3">
    <source>
        <dbReference type="Proteomes" id="UP000554235"/>
    </source>
</evidence>
<dbReference type="AlphaFoldDB" id="A0A8H4PCI7"/>
<dbReference type="OrthoDB" id="6077599at2759"/>
<gene>
    <name evidence="2" type="ORF">FALBO_5603</name>
</gene>
<dbReference type="InterPro" id="IPR043472">
    <property type="entry name" value="Macro_dom-like"/>
</dbReference>
<evidence type="ECO:0000313" key="2">
    <source>
        <dbReference type="EMBL" id="KAF4467520.1"/>
    </source>
</evidence>
<proteinExistence type="predicted"/>
<dbReference type="Gene3D" id="3.40.220.10">
    <property type="entry name" value="Leucine Aminopeptidase, subunit E, domain 1"/>
    <property type="match status" value="1"/>
</dbReference>
<dbReference type="PANTHER" id="PTHR11106:SF111">
    <property type="entry name" value="MACRO DOMAIN-CONTAINING PROTEIN"/>
    <property type="match status" value="1"/>
</dbReference>
<dbReference type="PROSITE" id="PS51154">
    <property type="entry name" value="MACRO"/>
    <property type="match status" value="1"/>
</dbReference>
<dbReference type="EMBL" id="JAADYS010000736">
    <property type="protein sequence ID" value="KAF4467520.1"/>
    <property type="molecule type" value="Genomic_DNA"/>
</dbReference>
<dbReference type="PANTHER" id="PTHR11106">
    <property type="entry name" value="GANGLIOSIDE INDUCED DIFFERENTIATION ASSOCIATED PROTEIN 2-RELATED"/>
    <property type="match status" value="1"/>
</dbReference>
<dbReference type="SMART" id="SM00506">
    <property type="entry name" value="A1pp"/>
    <property type="match status" value="1"/>
</dbReference>
<dbReference type="Pfam" id="PF01661">
    <property type="entry name" value="Macro"/>
    <property type="match status" value="1"/>
</dbReference>
<dbReference type="InterPro" id="IPR002589">
    <property type="entry name" value="Macro_dom"/>
</dbReference>
<reference evidence="2 3" key="1">
    <citation type="submission" date="2020-01" db="EMBL/GenBank/DDBJ databases">
        <title>Identification and distribution of gene clusters putatively required for synthesis of sphingolipid metabolism inhibitors in phylogenetically diverse species of the filamentous fungus Fusarium.</title>
        <authorList>
            <person name="Kim H.-S."/>
            <person name="Busman M."/>
            <person name="Brown D.W."/>
            <person name="Divon H."/>
            <person name="Uhlig S."/>
            <person name="Proctor R.H."/>
        </authorList>
    </citation>
    <scope>NUCLEOTIDE SEQUENCE [LARGE SCALE GENOMIC DNA]</scope>
    <source>
        <strain evidence="2 3">NRRL 20459</strain>
    </source>
</reference>
<feature type="domain" description="Macro" evidence="1">
    <location>
        <begin position="34"/>
        <end position="217"/>
    </location>
</feature>
<keyword evidence="3" id="KW-1185">Reference proteome</keyword>